<keyword evidence="2" id="KW-0547">Nucleotide-binding</keyword>
<evidence type="ECO:0000259" key="1">
    <source>
        <dbReference type="PROSITE" id="PS51194"/>
    </source>
</evidence>
<organism evidence="2 3">
    <name type="scientific">Leptotrombidium deliense</name>
    <dbReference type="NCBI Taxonomy" id="299467"/>
    <lineage>
        <taxon>Eukaryota</taxon>
        <taxon>Metazoa</taxon>
        <taxon>Ecdysozoa</taxon>
        <taxon>Arthropoda</taxon>
        <taxon>Chelicerata</taxon>
        <taxon>Arachnida</taxon>
        <taxon>Acari</taxon>
        <taxon>Acariformes</taxon>
        <taxon>Trombidiformes</taxon>
        <taxon>Prostigmata</taxon>
        <taxon>Anystina</taxon>
        <taxon>Parasitengona</taxon>
        <taxon>Trombiculoidea</taxon>
        <taxon>Trombiculidae</taxon>
        <taxon>Leptotrombidium</taxon>
    </lineage>
</organism>
<protein>
    <submittedName>
        <fullName evidence="2">Putative ATP-dependent RNA helicase DDX17-like protein</fullName>
    </submittedName>
</protein>
<keyword evidence="2" id="KW-0347">Helicase</keyword>
<dbReference type="VEuPathDB" id="VectorBase:LDEU002793"/>
<sequence>FRSGNFNILVATDVASRGIDVSDIKYVINYDFPRDIEDYVHRIGRTARGSRKGTAYSFFCNTDAPRASDLIKILRKVNQNVPEKLEELAKNAVQDTRRKNQYKRSVYNDLRYV</sequence>
<comment type="caution">
    <text evidence="2">The sequence shown here is derived from an EMBL/GenBank/DDBJ whole genome shotgun (WGS) entry which is preliminary data.</text>
</comment>
<dbReference type="InterPro" id="IPR027417">
    <property type="entry name" value="P-loop_NTPase"/>
</dbReference>
<proteinExistence type="predicted"/>
<dbReference type="STRING" id="299467.A0A443SP24"/>
<dbReference type="Gene3D" id="3.40.50.300">
    <property type="entry name" value="P-loop containing nucleotide triphosphate hydrolases"/>
    <property type="match status" value="1"/>
</dbReference>
<name>A0A443SP24_9ACAR</name>
<reference evidence="2 3" key="1">
    <citation type="journal article" date="2018" name="Gigascience">
        <title>Genomes of trombidid mites reveal novel predicted allergens and laterally-transferred genes associated with secondary metabolism.</title>
        <authorList>
            <person name="Dong X."/>
            <person name="Chaisiri K."/>
            <person name="Xia D."/>
            <person name="Armstrong S.D."/>
            <person name="Fang Y."/>
            <person name="Donnelly M.J."/>
            <person name="Kadowaki T."/>
            <person name="McGarry J.W."/>
            <person name="Darby A.C."/>
            <person name="Makepeace B.L."/>
        </authorList>
    </citation>
    <scope>NUCLEOTIDE SEQUENCE [LARGE SCALE GENOMIC DNA]</scope>
    <source>
        <strain evidence="2">UoL-UT</strain>
    </source>
</reference>
<dbReference type="SMART" id="SM00490">
    <property type="entry name" value="HELICc"/>
    <property type="match status" value="1"/>
</dbReference>
<dbReference type="PANTHER" id="PTHR47958">
    <property type="entry name" value="ATP-DEPENDENT RNA HELICASE DBP3"/>
    <property type="match status" value="1"/>
</dbReference>
<dbReference type="Proteomes" id="UP000288716">
    <property type="component" value="Unassembled WGS sequence"/>
</dbReference>
<evidence type="ECO:0000313" key="3">
    <source>
        <dbReference type="Proteomes" id="UP000288716"/>
    </source>
</evidence>
<evidence type="ECO:0000313" key="2">
    <source>
        <dbReference type="EMBL" id="RWS29243.1"/>
    </source>
</evidence>
<dbReference type="PROSITE" id="PS51194">
    <property type="entry name" value="HELICASE_CTER"/>
    <property type="match status" value="1"/>
</dbReference>
<feature type="non-terminal residue" evidence="2">
    <location>
        <position position="113"/>
    </location>
</feature>
<dbReference type="AlphaFoldDB" id="A0A443SP24"/>
<dbReference type="Pfam" id="PF00271">
    <property type="entry name" value="Helicase_C"/>
    <property type="match status" value="1"/>
</dbReference>
<feature type="non-terminal residue" evidence="2">
    <location>
        <position position="1"/>
    </location>
</feature>
<feature type="domain" description="Helicase C-terminal" evidence="1">
    <location>
        <begin position="1"/>
        <end position="89"/>
    </location>
</feature>
<dbReference type="GO" id="GO:0004386">
    <property type="term" value="F:helicase activity"/>
    <property type="evidence" value="ECO:0007669"/>
    <property type="project" value="UniProtKB-KW"/>
</dbReference>
<dbReference type="EMBL" id="NCKV01001005">
    <property type="protein sequence ID" value="RWS29243.1"/>
    <property type="molecule type" value="Genomic_DNA"/>
</dbReference>
<keyword evidence="2" id="KW-0378">Hydrolase</keyword>
<accession>A0A443SP24</accession>
<dbReference type="OrthoDB" id="6516247at2759"/>
<keyword evidence="2" id="KW-0067">ATP-binding</keyword>
<dbReference type="InterPro" id="IPR001650">
    <property type="entry name" value="Helicase_C-like"/>
</dbReference>
<gene>
    <name evidence="2" type="ORF">B4U80_02137</name>
</gene>
<dbReference type="SUPFAM" id="SSF52540">
    <property type="entry name" value="P-loop containing nucleoside triphosphate hydrolases"/>
    <property type="match status" value="1"/>
</dbReference>
<dbReference type="CDD" id="cd18787">
    <property type="entry name" value="SF2_C_DEAD"/>
    <property type="match status" value="1"/>
</dbReference>
<keyword evidence="3" id="KW-1185">Reference proteome</keyword>